<accession>A0ABQ4GJQ9</accession>
<gene>
    <name evidence="1" type="ORF">Msi02_24850</name>
</gene>
<name>A0ABQ4GJQ9_9ACTN</name>
<protein>
    <recommendedName>
        <fullName evidence="3">Copper transporter</fullName>
    </recommendedName>
</protein>
<dbReference type="Gene3D" id="3.30.1880.10">
    <property type="entry name" value="protein ne1242 domain like"/>
    <property type="match status" value="1"/>
</dbReference>
<comment type="caution">
    <text evidence="1">The sequence shown here is derived from an EMBL/GenBank/DDBJ whole genome shotgun (WGS) entry which is preliminary data.</text>
</comment>
<proteinExistence type="predicted"/>
<reference evidence="1 2" key="1">
    <citation type="submission" date="2021-01" db="EMBL/GenBank/DDBJ databases">
        <title>Whole genome shotgun sequence of Microbispora siamensis NBRC 104113.</title>
        <authorList>
            <person name="Komaki H."/>
            <person name="Tamura T."/>
        </authorList>
    </citation>
    <scope>NUCLEOTIDE SEQUENCE [LARGE SCALE GENOMIC DNA]</scope>
    <source>
        <strain evidence="1 2">NBRC 104113</strain>
    </source>
</reference>
<dbReference type="EMBL" id="BOOF01000011">
    <property type="protein sequence ID" value="GIH61668.1"/>
    <property type="molecule type" value="Genomic_DNA"/>
</dbReference>
<keyword evidence="2" id="KW-1185">Reference proteome</keyword>
<dbReference type="InterPro" id="IPR023199">
    <property type="entry name" value="GriE/MELC1_sf"/>
</dbReference>
<sequence length="133" mass="14082">METRRKDNGMLNRREVMLRGAALAVGVGGVGTLGYLKAQGGPAVVDAHATHSVPLYSERYKGRTIEVRESASGTEVYVDGTRLHLMKLGENAYLSAMCHYEVLGSPVQAARAAVNELHGANLVDLGGHGAHTA</sequence>
<dbReference type="InterPro" id="IPR010928">
    <property type="entry name" value="MelC1"/>
</dbReference>
<evidence type="ECO:0008006" key="3">
    <source>
        <dbReference type="Google" id="ProtNLM"/>
    </source>
</evidence>
<dbReference type="Proteomes" id="UP000660454">
    <property type="component" value="Unassembled WGS sequence"/>
</dbReference>
<dbReference type="Pfam" id="PF06236">
    <property type="entry name" value="MelC1"/>
    <property type="match status" value="1"/>
</dbReference>
<organism evidence="1 2">
    <name type="scientific">Microbispora siamensis</name>
    <dbReference type="NCBI Taxonomy" id="564413"/>
    <lineage>
        <taxon>Bacteria</taxon>
        <taxon>Bacillati</taxon>
        <taxon>Actinomycetota</taxon>
        <taxon>Actinomycetes</taxon>
        <taxon>Streptosporangiales</taxon>
        <taxon>Streptosporangiaceae</taxon>
        <taxon>Microbispora</taxon>
    </lineage>
</organism>
<evidence type="ECO:0000313" key="2">
    <source>
        <dbReference type="Proteomes" id="UP000660454"/>
    </source>
</evidence>
<evidence type="ECO:0000313" key="1">
    <source>
        <dbReference type="EMBL" id="GIH61668.1"/>
    </source>
</evidence>